<evidence type="ECO:0008006" key="5">
    <source>
        <dbReference type="Google" id="ProtNLM"/>
    </source>
</evidence>
<feature type="region of interest" description="Disordered" evidence="1">
    <location>
        <begin position="23"/>
        <end position="63"/>
    </location>
</feature>
<gene>
    <name evidence="3" type="ORF">LZC95_04800</name>
</gene>
<keyword evidence="2" id="KW-0732">Signal</keyword>
<feature type="signal peptide" evidence="2">
    <location>
        <begin position="1"/>
        <end position="18"/>
    </location>
</feature>
<proteinExistence type="predicted"/>
<accession>A0ABZ2KGD8</accession>
<evidence type="ECO:0000313" key="4">
    <source>
        <dbReference type="Proteomes" id="UP001379533"/>
    </source>
</evidence>
<dbReference type="RefSeq" id="WP_394846768.1">
    <property type="nucleotide sequence ID" value="NZ_CP089982.1"/>
</dbReference>
<organism evidence="3 4">
    <name type="scientific">Pendulispora brunnea</name>
    <dbReference type="NCBI Taxonomy" id="2905690"/>
    <lineage>
        <taxon>Bacteria</taxon>
        <taxon>Pseudomonadati</taxon>
        <taxon>Myxococcota</taxon>
        <taxon>Myxococcia</taxon>
        <taxon>Myxococcales</taxon>
        <taxon>Sorangiineae</taxon>
        <taxon>Pendulisporaceae</taxon>
        <taxon>Pendulispora</taxon>
    </lineage>
</organism>
<protein>
    <recommendedName>
        <fullName evidence="5">Lipoprotein</fullName>
    </recommendedName>
</protein>
<sequence length="105" mass="10832">MTKIVRGVLCMAGFIVVAACSKPPATTPAPTEATSGAASASSPPESESARPAPPMPGSDRDAHGCIGSAGYQWCAKENKCVRSWELAKEKGFAVDKGAFDTYCGH</sequence>
<dbReference type="PROSITE" id="PS51257">
    <property type="entry name" value="PROKAR_LIPOPROTEIN"/>
    <property type="match status" value="1"/>
</dbReference>
<evidence type="ECO:0000256" key="1">
    <source>
        <dbReference type="SAM" id="MobiDB-lite"/>
    </source>
</evidence>
<dbReference type="EMBL" id="CP089982">
    <property type="protein sequence ID" value="WXA96155.1"/>
    <property type="molecule type" value="Genomic_DNA"/>
</dbReference>
<keyword evidence="4" id="KW-1185">Reference proteome</keyword>
<feature type="chain" id="PRO_5047471796" description="Lipoprotein" evidence="2">
    <location>
        <begin position="19"/>
        <end position="105"/>
    </location>
</feature>
<dbReference type="Proteomes" id="UP001379533">
    <property type="component" value="Chromosome"/>
</dbReference>
<reference evidence="3 4" key="1">
    <citation type="submission" date="2021-12" db="EMBL/GenBank/DDBJ databases">
        <title>Discovery of the Pendulisporaceae a myxobacterial family with distinct sporulation behavior and unique specialized metabolism.</title>
        <authorList>
            <person name="Garcia R."/>
            <person name="Popoff A."/>
            <person name="Bader C.D."/>
            <person name="Loehr J."/>
            <person name="Walesch S."/>
            <person name="Walt C."/>
            <person name="Boldt J."/>
            <person name="Bunk B."/>
            <person name="Haeckl F.J.F.P.J."/>
            <person name="Gunesch A.P."/>
            <person name="Birkelbach J."/>
            <person name="Nuebel U."/>
            <person name="Pietschmann T."/>
            <person name="Bach T."/>
            <person name="Mueller R."/>
        </authorList>
    </citation>
    <scope>NUCLEOTIDE SEQUENCE [LARGE SCALE GENOMIC DNA]</scope>
    <source>
        <strain evidence="3 4">MSr12523</strain>
    </source>
</reference>
<evidence type="ECO:0000313" key="3">
    <source>
        <dbReference type="EMBL" id="WXA96155.1"/>
    </source>
</evidence>
<feature type="compositionally biased region" description="Low complexity" evidence="1">
    <location>
        <begin position="23"/>
        <end position="50"/>
    </location>
</feature>
<evidence type="ECO:0000256" key="2">
    <source>
        <dbReference type="SAM" id="SignalP"/>
    </source>
</evidence>
<name>A0ABZ2KGD8_9BACT</name>